<feature type="compositionally biased region" description="Acidic residues" evidence="4">
    <location>
        <begin position="769"/>
        <end position="779"/>
    </location>
</feature>
<dbReference type="STRING" id="92696.A0A4R0R9W5"/>
<gene>
    <name evidence="6" type="ORF">EIP91_005595</name>
</gene>
<feature type="compositionally biased region" description="Pro residues" evidence="4">
    <location>
        <begin position="790"/>
        <end position="799"/>
    </location>
</feature>
<evidence type="ECO:0000313" key="7">
    <source>
        <dbReference type="Proteomes" id="UP000292702"/>
    </source>
</evidence>
<evidence type="ECO:0000256" key="2">
    <source>
        <dbReference type="ARBA" id="ARBA00022840"/>
    </source>
</evidence>
<dbReference type="InterPro" id="IPR002498">
    <property type="entry name" value="PInositol-4-P-4/5-kinase_core"/>
</dbReference>
<dbReference type="EMBL" id="RWJN01000300">
    <property type="protein sequence ID" value="TCD63413.1"/>
    <property type="molecule type" value="Genomic_DNA"/>
</dbReference>
<keyword evidence="2 3" id="KW-0067">ATP-binding</keyword>
<feature type="compositionally biased region" description="Polar residues" evidence="4">
    <location>
        <begin position="482"/>
        <end position="499"/>
    </location>
</feature>
<evidence type="ECO:0000313" key="6">
    <source>
        <dbReference type="EMBL" id="TCD63413.1"/>
    </source>
</evidence>
<dbReference type="SMART" id="SM00330">
    <property type="entry name" value="PIPKc"/>
    <property type="match status" value="1"/>
</dbReference>
<dbReference type="GO" id="GO:0000285">
    <property type="term" value="F:1-phosphatidylinositol-3-phosphate 5-kinase activity"/>
    <property type="evidence" value="ECO:0007669"/>
    <property type="project" value="InterPro"/>
</dbReference>
<feature type="compositionally biased region" description="Low complexity" evidence="4">
    <location>
        <begin position="1120"/>
        <end position="1134"/>
    </location>
</feature>
<dbReference type="Gene3D" id="3.30.810.10">
    <property type="entry name" value="2-Layer Sandwich"/>
    <property type="match status" value="1"/>
</dbReference>
<keyword evidence="3" id="KW-0808">Transferase</keyword>
<dbReference type="GO" id="GO:0046854">
    <property type="term" value="P:phosphatidylinositol phosphate biosynthetic process"/>
    <property type="evidence" value="ECO:0007669"/>
    <property type="project" value="TreeGrafter"/>
</dbReference>
<feature type="compositionally biased region" description="Low complexity" evidence="4">
    <location>
        <begin position="800"/>
        <end position="816"/>
    </location>
</feature>
<dbReference type="PANTHER" id="PTHR45748:SF7">
    <property type="entry name" value="1-PHOSPHATIDYLINOSITOL 3-PHOSPHATE 5-KINASE-RELATED"/>
    <property type="match status" value="1"/>
</dbReference>
<protein>
    <recommendedName>
        <fullName evidence="5">PIPK domain-containing protein</fullName>
    </recommendedName>
</protein>
<keyword evidence="7" id="KW-1185">Reference proteome</keyword>
<dbReference type="Gene3D" id="3.30.800.10">
    <property type="entry name" value="Phosphatidylinositol Phosphate Kinase II Beta"/>
    <property type="match status" value="1"/>
</dbReference>
<feature type="region of interest" description="Disordered" evidence="4">
    <location>
        <begin position="1"/>
        <end position="20"/>
    </location>
</feature>
<feature type="non-terminal residue" evidence="6">
    <location>
        <position position="1547"/>
    </location>
</feature>
<dbReference type="OrthoDB" id="158357at2759"/>
<dbReference type="GO" id="GO:0010008">
    <property type="term" value="C:endosome membrane"/>
    <property type="evidence" value="ECO:0007669"/>
    <property type="project" value="TreeGrafter"/>
</dbReference>
<feature type="region of interest" description="Disordered" evidence="4">
    <location>
        <begin position="1154"/>
        <end position="1205"/>
    </location>
</feature>
<feature type="compositionally biased region" description="Basic and acidic residues" evidence="4">
    <location>
        <begin position="1105"/>
        <end position="1115"/>
    </location>
</feature>
<feature type="compositionally biased region" description="Low complexity" evidence="4">
    <location>
        <begin position="1154"/>
        <end position="1166"/>
    </location>
</feature>
<accession>A0A4R0R9W5</accession>
<evidence type="ECO:0000256" key="4">
    <source>
        <dbReference type="SAM" id="MobiDB-lite"/>
    </source>
</evidence>
<reference evidence="6 7" key="1">
    <citation type="submission" date="2018-11" db="EMBL/GenBank/DDBJ databases">
        <title>Genome assembly of Steccherinum ochraceum LE-BIN_3174, the white-rot fungus of the Steccherinaceae family (The Residual Polyporoid clade, Polyporales, Basidiomycota).</title>
        <authorList>
            <person name="Fedorova T.V."/>
            <person name="Glazunova O.A."/>
            <person name="Landesman E.O."/>
            <person name="Moiseenko K.V."/>
            <person name="Psurtseva N.V."/>
            <person name="Savinova O.S."/>
            <person name="Shakhova N.V."/>
            <person name="Tyazhelova T.V."/>
            <person name="Vasina D.V."/>
        </authorList>
    </citation>
    <scope>NUCLEOTIDE SEQUENCE [LARGE SCALE GENOMIC DNA]</scope>
    <source>
        <strain evidence="6 7">LE-BIN_3174</strain>
    </source>
</reference>
<comment type="caution">
    <text evidence="6">The sequence shown here is derived from an EMBL/GenBank/DDBJ whole genome shotgun (WGS) entry which is preliminary data.</text>
</comment>
<dbReference type="InterPro" id="IPR027484">
    <property type="entry name" value="PInositol-4-P-5-kinase_N"/>
</dbReference>
<feature type="region of interest" description="Disordered" evidence="4">
    <location>
        <begin position="1105"/>
        <end position="1134"/>
    </location>
</feature>
<feature type="region of interest" description="Disordered" evidence="4">
    <location>
        <begin position="962"/>
        <end position="987"/>
    </location>
</feature>
<dbReference type="InterPro" id="IPR027483">
    <property type="entry name" value="PInositol-4-P-4/5-kinase_C_sf"/>
</dbReference>
<feature type="region of interest" description="Disordered" evidence="4">
    <location>
        <begin position="769"/>
        <end position="823"/>
    </location>
</feature>
<evidence type="ECO:0000256" key="3">
    <source>
        <dbReference type="PROSITE-ProRule" id="PRU00781"/>
    </source>
</evidence>
<feature type="domain" description="PIPK" evidence="5">
    <location>
        <begin position="1199"/>
        <end position="1523"/>
    </location>
</feature>
<feature type="compositionally biased region" description="Polar residues" evidence="4">
    <location>
        <begin position="1192"/>
        <end position="1205"/>
    </location>
</feature>
<dbReference type="GO" id="GO:0005524">
    <property type="term" value="F:ATP binding"/>
    <property type="evidence" value="ECO:0007669"/>
    <property type="project" value="UniProtKB-UniRule"/>
</dbReference>
<evidence type="ECO:0000259" key="5">
    <source>
        <dbReference type="PROSITE" id="PS51455"/>
    </source>
</evidence>
<feature type="compositionally biased region" description="Low complexity" evidence="4">
    <location>
        <begin position="114"/>
        <end position="126"/>
    </location>
</feature>
<dbReference type="PROSITE" id="PS51455">
    <property type="entry name" value="PIPK"/>
    <property type="match status" value="1"/>
</dbReference>
<dbReference type="CDD" id="cd17300">
    <property type="entry name" value="PIPKc_PIKfyve"/>
    <property type="match status" value="1"/>
</dbReference>
<dbReference type="SUPFAM" id="SSF56104">
    <property type="entry name" value="SAICAR synthase-like"/>
    <property type="match status" value="1"/>
</dbReference>
<dbReference type="InterPro" id="IPR044769">
    <property type="entry name" value="PIKfyve_PIPKc"/>
</dbReference>
<keyword evidence="3" id="KW-0418">Kinase</keyword>
<dbReference type="PANTHER" id="PTHR45748">
    <property type="entry name" value="1-PHOSPHATIDYLINOSITOL 3-PHOSPHATE 5-KINASE-RELATED"/>
    <property type="match status" value="1"/>
</dbReference>
<feature type="region of interest" description="Disordered" evidence="4">
    <location>
        <begin position="87"/>
        <end position="130"/>
    </location>
</feature>
<dbReference type="Pfam" id="PF01504">
    <property type="entry name" value="PIP5K"/>
    <property type="match status" value="2"/>
</dbReference>
<evidence type="ECO:0000256" key="1">
    <source>
        <dbReference type="ARBA" id="ARBA00022741"/>
    </source>
</evidence>
<name>A0A4R0R9W5_9APHY</name>
<dbReference type="Proteomes" id="UP000292702">
    <property type="component" value="Unassembled WGS sequence"/>
</dbReference>
<feature type="compositionally biased region" description="Low complexity" evidence="4">
    <location>
        <begin position="962"/>
        <end position="971"/>
    </location>
</feature>
<feature type="region of interest" description="Disordered" evidence="4">
    <location>
        <begin position="341"/>
        <end position="363"/>
    </location>
</feature>
<sequence>MEKPLPHIPAPTGRPHQSRSFTGLTIEAQEHLRQFISRLLEDEESVSARSEWVTALESALRELGDAVFTKGWLAGLKRAKMLRKVIRRQEGSGQSSGSEKAVSVKKTENDERAVVVPVPSTSGPSSKESPEYRRNILDTLHNLVSRPSSPTPKPRIRHLLLTVALHSAQREENIVFRTSSAKCKFTSGRFFFPPKEMSNDGLESILYGLDEWNVSLADEDALQIVGGTFVFNGVASPEQHDILRKVLRLAVFMYLSMLLEQHVLFDSHVTLRFRKPALTPNGSPALQAGPAVQRALSTPQVGHKPKRDSGSSFWSFLSKKKDDFVRRAADAAPSLVRRGSLDLPLANSPGQPRRSEDSPLRPRRLSIIGDLRSSFLPPPKEEPPPEDPPFKCAMDALKKYESILSTSPGITFRPPPVLVKLVEKEKSDVERRLTGDEKAALTSLLGWTNKAAKGSGMTGTSGFVLQQGLCVLYSESVPVTPPGTSRPTTLANHRTSSSPSIPPVTAPQRTICSGRTGRWLTYRYWGRGALRDECLGDTVIRLCSSACDPCQESKCPWKRGEHEMVWTHGSSRITAITTFDPEADLQDSSDDAVEMWESCQVCDKQSKKESMSDGSYLFSFAKYLELLIYSPSLINLATPPCEHTSLPSRPWAHLDSPLPRMRVNIVRNFAYKGRSISFSLSTVEDVFEVSIPRLRIIRGRPIEKDEDAPQESSLTSEPERRALRREIMKWWQGLSERIDELEANFVPETTSSYHKSLPRLPSASIDDAYDFLDDEDNDDGAVTPKGRPMNLPPHPPNTPQTPRVASGSSASFPFSGNTDDLGSPTTLEALTPSTSAITVTVTGPEPKSDSLQLLSSLRHAFQRTERYLYAELAHTPEDCLNDARRSFHTAAKGATRRLSAWQTKHTPNTRQDSEFSPPEPGWWATGCHAVPGSSVIVRESDWGSIIAFTLSSQDYAHVLTSMSSNRSQTSSPAPPPTPTATPNETRSSFFSKGKWFASSAPLPDPDQEGGVWHEPEEYSAVITRKEHPKDPTSLLMTIPDVLRKTPMDLSSLPAASRFTTFGSNASKSPIPPLARAKAEVQVSRQEADALLSGVSSEGVDKIISDLGAVKDDPRSRRNSASESHTSGTSSSFFEANIRRGKASSILTTDSDISTVGAASSDSHSSAPAPPVPPKTSEHVPNTPGTENDPPATDSTISSNGSSVSETLGNTLSAALRYMVRAGEVPTVPSKHHHGLLSTALPAIDERPHIKYDWTIGKRLKFSCTVYYAKQFDSLRRRCGIEETFLRSMARSENWTAEGGKSRSNFWRTTDNQYIIKTLVNAWNVADLQVLIDLGPSYFRYMDTTATKASVLAKLLGFYTVEIRNLETGNVQSRADLLVMENLFYNQKIGKTFDLKGIQGRKVKAASGGDNAPSKTLFDGEWIEGQQRALTLVHPHSKAILTEAIKLDCEFLAKSNIMDYSLLLGICEERKVIACGLVDAIGSYTFAKTLEYKAKHGLSSSKEVTVVPPAEYQERFVNAMDDYFVACPDKWSRPLDDASVSNDWRKLP</sequence>
<organism evidence="6 7">
    <name type="scientific">Steccherinum ochraceum</name>
    <dbReference type="NCBI Taxonomy" id="92696"/>
    <lineage>
        <taxon>Eukaryota</taxon>
        <taxon>Fungi</taxon>
        <taxon>Dikarya</taxon>
        <taxon>Basidiomycota</taxon>
        <taxon>Agaricomycotina</taxon>
        <taxon>Agaricomycetes</taxon>
        <taxon>Polyporales</taxon>
        <taxon>Steccherinaceae</taxon>
        <taxon>Steccherinum</taxon>
    </lineage>
</organism>
<proteinExistence type="predicted"/>
<feature type="region of interest" description="Disordered" evidence="4">
    <location>
        <begin position="481"/>
        <end position="507"/>
    </location>
</feature>
<keyword evidence="1 3" id="KW-0547">Nucleotide-binding</keyword>